<sequence length="86" mass="9780">MTHRPAPMRHAEPWLLGTPGYSLLAEGAVSQKILAGNNKYLYRIHSHYLDLKGPHFIFTHLSLENPKYFNLNFNKLPGCFKSVLSA</sequence>
<gene>
    <name evidence="1" type="ORF">NDU88_002472</name>
</gene>
<evidence type="ECO:0000313" key="2">
    <source>
        <dbReference type="Proteomes" id="UP001066276"/>
    </source>
</evidence>
<proteinExistence type="predicted"/>
<comment type="caution">
    <text evidence="1">The sequence shown here is derived from an EMBL/GenBank/DDBJ whole genome shotgun (WGS) entry which is preliminary data.</text>
</comment>
<protein>
    <submittedName>
        <fullName evidence="1">Uncharacterized protein</fullName>
    </submittedName>
</protein>
<dbReference type="EMBL" id="JANPWB010000006">
    <property type="protein sequence ID" value="KAJ1177211.1"/>
    <property type="molecule type" value="Genomic_DNA"/>
</dbReference>
<reference evidence="1" key="1">
    <citation type="journal article" date="2022" name="bioRxiv">
        <title>Sequencing and chromosome-scale assembly of the giantPleurodeles waltlgenome.</title>
        <authorList>
            <person name="Brown T."/>
            <person name="Elewa A."/>
            <person name="Iarovenko S."/>
            <person name="Subramanian E."/>
            <person name="Araus A.J."/>
            <person name="Petzold A."/>
            <person name="Susuki M."/>
            <person name="Suzuki K.-i.T."/>
            <person name="Hayashi T."/>
            <person name="Toyoda A."/>
            <person name="Oliveira C."/>
            <person name="Osipova E."/>
            <person name="Leigh N.D."/>
            <person name="Simon A."/>
            <person name="Yun M.H."/>
        </authorList>
    </citation>
    <scope>NUCLEOTIDE SEQUENCE</scope>
    <source>
        <strain evidence="1">20211129_DDA</strain>
        <tissue evidence="1">Liver</tissue>
    </source>
</reference>
<evidence type="ECO:0000313" key="1">
    <source>
        <dbReference type="EMBL" id="KAJ1177211.1"/>
    </source>
</evidence>
<organism evidence="1 2">
    <name type="scientific">Pleurodeles waltl</name>
    <name type="common">Iberian ribbed newt</name>
    <dbReference type="NCBI Taxonomy" id="8319"/>
    <lineage>
        <taxon>Eukaryota</taxon>
        <taxon>Metazoa</taxon>
        <taxon>Chordata</taxon>
        <taxon>Craniata</taxon>
        <taxon>Vertebrata</taxon>
        <taxon>Euteleostomi</taxon>
        <taxon>Amphibia</taxon>
        <taxon>Batrachia</taxon>
        <taxon>Caudata</taxon>
        <taxon>Salamandroidea</taxon>
        <taxon>Salamandridae</taxon>
        <taxon>Pleurodelinae</taxon>
        <taxon>Pleurodeles</taxon>
    </lineage>
</organism>
<dbReference type="Proteomes" id="UP001066276">
    <property type="component" value="Chromosome 3_2"/>
</dbReference>
<dbReference type="AlphaFoldDB" id="A0AAV7TL77"/>
<name>A0AAV7TL77_PLEWA</name>
<keyword evidence="2" id="KW-1185">Reference proteome</keyword>
<accession>A0AAV7TL77</accession>